<feature type="compositionally biased region" description="Basic residues" evidence="11">
    <location>
        <begin position="1"/>
        <end position="12"/>
    </location>
</feature>
<protein>
    <recommendedName>
        <fullName evidence="10">RuvB-like helicase</fullName>
        <ecNumber evidence="10">3.6.4.12</ecNumber>
    </recommendedName>
</protein>
<dbReference type="Pfam" id="PF17856">
    <property type="entry name" value="TIP49_C"/>
    <property type="match status" value="1"/>
</dbReference>
<sequence>MDRQHIASHSHIHTLGLDDKGMPIPGEGHLIGQHEAREAAGLLVDLVKSKKLAGKSVLISGPMGSGKTALAVAISKTLGPRTPFTTLSGSEVYSNEVKKTEILEEALRRSILIRIREVKDVYEGEVVDLQIFEQEDPLKGYTKSVKEIVIALRSSKGSKKLKLSPTLYEAIEKERILVGDVVYIEAGSGIIKRLGRCESHMGDVDLEADQYLPLPKGEVMRRREVTQDVTLHDLDIANAKPTGQDMVSLVSQILSPRRSEITDKLRNEVNKVVTGYLESGNAEIIPGVLFIDEVHMLDIECYSFLHKAIESPISPIIIFATNRAESPIKGAEDILSPFGMPRDLLDRLVIIPMRPNNKEENEEIIRMRIKEENMNVSEDAVARLGEISLSNSLRYSLCLLPLLKTLASSCVEVAHIEEVRSLFIG</sequence>
<keyword evidence="3 10" id="KW-0547">Nucleotide-binding</keyword>
<comment type="catalytic activity">
    <reaction evidence="9 10">
        <text>ATP + H2O = ADP + phosphate + H(+)</text>
        <dbReference type="Rhea" id="RHEA:13065"/>
        <dbReference type="ChEBI" id="CHEBI:15377"/>
        <dbReference type="ChEBI" id="CHEBI:15378"/>
        <dbReference type="ChEBI" id="CHEBI:30616"/>
        <dbReference type="ChEBI" id="CHEBI:43474"/>
        <dbReference type="ChEBI" id="CHEBI:456216"/>
        <dbReference type="EC" id="3.6.4.12"/>
    </reaction>
</comment>
<evidence type="ECO:0000256" key="9">
    <source>
        <dbReference type="ARBA" id="ARBA00047995"/>
    </source>
</evidence>
<keyword evidence="14" id="KW-1185">Reference proteome</keyword>
<keyword evidence="8 10" id="KW-0539">Nucleus</keyword>
<dbReference type="InterPro" id="IPR010339">
    <property type="entry name" value="TIP49_P-loop"/>
</dbReference>
<keyword evidence="5 10" id="KW-0347">Helicase</keyword>
<evidence type="ECO:0000256" key="10">
    <source>
        <dbReference type="RuleBase" id="RU363048"/>
    </source>
</evidence>
<gene>
    <name evidence="13" type="primary">RVB1</name>
    <name evidence="13" type="ORF">TCON_2393</name>
</gene>
<evidence type="ECO:0000256" key="6">
    <source>
        <dbReference type="ARBA" id="ARBA00022840"/>
    </source>
</evidence>
<dbReference type="PANTHER" id="PTHR11093">
    <property type="entry name" value="RUVB-RELATED REPTIN AND PONTIN"/>
    <property type="match status" value="1"/>
</dbReference>
<keyword evidence="10" id="KW-0227">DNA damage</keyword>
<keyword evidence="10" id="KW-0804">Transcription</keyword>
<dbReference type="Gene3D" id="2.40.50.360">
    <property type="entry name" value="RuvB-like helicase, domain II"/>
    <property type="match status" value="1"/>
</dbReference>
<evidence type="ECO:0000256" key="2">
    <source>
        <dbReference type="ARBA" id="ARBA00007519"/>
    </source>
</evidence>
<dbReference type="Proteomes" id="UP001516464">
    <property type="component" value="Unassembled WGS sequence"/>
</dbReference>
<dbReference type="InterPro" id="IPR041048">
    <property type="entry name" value="RuvB-like_C"/>
</dbReference>
<dbReference type="InterPro" id="IPR003593">
    <property type="entry name" value="AAA+_ATPase"/>
</dbReference>
<feature type="domain" description="AAA+ ATPase" evidence="12">
    <location>
        <begin position="53"/>
        <end position="348"/>
    </location>
</feature>
<keyword evidence="4 10" id="KW-0378">Hydrolase</keyword>
<evidence type="ECO:0000256" key="11">
    <source>
        <dbReference type="SAM" id="MobiDB-lite"/>
    </source>
</evidence>
<dbReference type="InterPro" id="IPR042487">
    <property type="entry name" value="RuvBL1/2_DNA/RNA_bd_dom"/>
</dbReference>
<comment type="similarity">
    <text evidence="2 10">Belongs to the RuvB family.</text>
</comment>
<feature type="region of interest" description="Disordered" evidence="11">
    <location>
        <begin position="1"/>
        <end position="20"/>
    </location>
</feature>
<proteinExistence type="inferred from homology"/>
<dbReference type="Gene3D" id="1.10.8.60">
    <property type="match status" value="1"/>
</dbReference>
<keyword evidence="10" id="KW-0234">DNA repair</keyword>
<evidence type="ECO:0000259" key="12">
    <source>
        <dbReference type="SMART" id="SM00382"/>
    </source>
</evidence>
<comment type="function">
    <text evidence="10">DNA helicase participates in several chromatin remodeling complexes, including the SWR1 and the INO80 complexes.</text>
</comment>
<dbReference type="SUPFAM" id="SSF52540">
    <property type="entry name" value="P-loop containing nucleoside triphosphate hydrolases"/>
    <property type="match status" value="1"/>
</dbReference>
<dbReference type="SMART" id="SM00382">
    <property type="entry name" value="AAA"/>
    <property type="match status" value="1"/>
</dbReference>
<evidence type="ECO:0000313" key="14">
    <source>
        <dbReference type="Proteomes" id="UP001516464"/>
    </source>
</evidence>
<dbReference type="EMBL" id="SBIQ01000286">
    <property type="protein sequence ID" value="KAF7680994.1"/>
    <property type="molecule type" value="Genomic_DNA"/>
</dbReference>
<evidence type="ECO:0000256" key="1">
    <source>
        <dbReference type="ARBA" id="ARBA00004123"/>
    </source>
</evidence>
<dbReference type="Pfam" id="PF06068">
    <property type="entry name" value="TIP49"/>
    <property type="match status" value="1"/>
</dbReference>
<evidence type="ECO:0000313" key="13">
    <source>
        <dbReference type="EMBL" id="KAF7680994.1"/>
    </source>
</evidence>
<dbReference type="InterPro" id="IPR027238">
    <property type="entry name" value="RuvB-like"/>
</dbReference>
<evidence type="ECO:0000256" key="3">
    <source>
        <dbReference type="ARBA" id="ARBA00022741"/>
    </source>
</evidence>
<comment type="caution">
    <text evidence="13">The sequence shown here is derived from an EMBL/GenBank/DDBJ whole genome shotgun (WGS) entry which is preliminary data.</text>
</comment>
<evidence type="ECO:0000256" key="7">
    <source>
        <dbReference type="ARBA" id="ARBA00022853"/>
    </source>
</evidence>
<keyword evidence="6 10" id="KW-0067">ATP-binding</keyword>
<dbReference type="EC" id="3.6.4.12" evidence="10"/>
<comment type="subcellular location">
    <subcellularLocation>
        <location evidence="1 10">Nucleus</location>
    </subcellularLocation>
</comment>
<dbReference type="Gene3D" id="3.40.50.300">
    <property type="entry name" value="P-loop containing nucleotide triphosphate hydrolases"/>
    <property type="match status" value="1"/>
</dbReference>
<accession>A0ABQ7HW85</accession>
<evidence type="ECO:0000256" key="8">
    <source>
        <dbReference type="ARBA" id="ARBA00023242"/>
    </source>
</evidence>
<keyword evidence="7 10" id="KW-0156">Chromatin regulator</keyword>
<reference evidence="13 14" key="1">
    <citation type="submission" date="2019-01" db="EMBL/GenBank/DDBJ databases">
        <title>Genomes sequencing and comparative genomics of infectious freshwater microsporidia, Cucumispora dikerogammari and Thelohania contejeani.</title>
        <authorList>
            <person name="Cormier A."/>
            <person name="Giraud I."/>
            <person name="Wattier R."/>
            <person name="Teixeira M."/>
            <person name="Grandjean F."/>
            <person name="Rigaud T."/>
            <person name="Cordaux R."/>
        </authorList>
    </citation>
    <scope>NUCLEOTIDE SEQUENCE [LARGE SCALE GENOMIC DNA]</scope>
    <source>
        <strain evidence="13">T1</strain>
        <tissue evidence="13">Spores</tissue>
    </source>
</reference>
<evidence type="ECO:0000256" key="5">
    <source>
        <dbReference type="ARBA" id="ARBA00022806"/>
    </source>
</evidence>
<evidence type="ECO:0000256" key="4">
    <source>
        <dbReference type="ARBA" id="ARBA00022801"/>
    </source>
</evidence>
<keyword evidence="10" id="KW-0805">Transcription regulation</keyword>
<name>A0ABQ7HW85_9MICR</name>
<dbReference type="InterPro" id="IPR027417">
    <property type="entry name" value="P-loop_NTPase"/>
</dbReference>
<organism evidence="13 14">
    <name type="scientific">Astathelohania contejeani</name>
    <dbReference type="NCBI Taxonomy" id="164912"/>
    <lineage>
        <taxon>Eukaryota</taxon>
        <taxon>Fungi</taxon>
        <taxon>Fungi incertae sedis</taxon>
        <taxon>Microsporidia</taxon>
        <taxon>Astathelohaniidae</taxon>
        <taxon>Astathelohania</taxon>
    </lineage>
</organism>